<feature type="region of interest" description="Disordered" evidence="1">
    <location>
        <begin position="50"/>
        <end position="86"/>
    </location>
</feature>
<evidence type="ECO:0000313" key="2">
    <source>
        <dbReference type="EMBL" id="CAK9099175.1"/>
    </source>
</evidence>
<feature type="region of interest" description="Disordered" evidence="1">
    <location>
        <begin position="180"/>
        <end position="204"/>
    </location>
</feature>
<accession>A0ABP0RI21</accession>
<dbReference type="Proteomes" id="UP001642484">
    <property type="component" value="Unassembled WGS sequence"/>
</dbReference>
<name>A0ABP0RI21_9DINO</name>
<dbReference type="EMBL" id="CAXAMN010025918">
    <property type="protein sequence ID" value="CAK9099175.1"/>
    <property type="molecule type" value="Genomic_DNA"/>
</dbReference>
<reference evidence="2 3" key="1">
    <citation type="submission" date="2024-02" db="EMBL/GenBank/DDBJ databases">
        <authorList>
            <person name="Chen Y."/>
            <person name="Shah S."/>
            <person name="Dougan E. K."/>
            <person name="Thang M."/>
            <person name="Chan C."/>
        </authorList>
    </citation>
    <scope>NUCLEOTIDE SEQUENCE [LARGE SCALE GENOMIC DNA]</scope>
</reference>
<sequence>MEQHKRSRMEVDEAAEIRPQVLLRWRKIIKGVLQLLMQLGRIVLNPVGADPPPQASPGGGYAVGSLPSPLPEWTPAQGPPQQGGHAYNQLNAVDYRVNDMESINASKEDAGKLQCGKLECDPGVSGKSGYFEWDPIEVKVIQELDSPGSARMTQGSLPSGTPPDVQEKIELEMWKKKLHEQEKELSEKQASIEQLRQSSEEMAVKTQMEGQALLMQQHQAHAAETQQLRDQLIWLSCVAGPERLEQARTDPNFHQEMVNQAMEYKKMFEEQGAGPTN</sequence>
<organism evidence="2 3">
    <name type="scientific">Durusdinium trenchii</name>
    <dbReference type="NCBI Taxonomy" id="1381693"/>
    <lineage>
        <taxon>Eukaryota</taxon>
        <taxon>Sar</taxon>
        <taxon>Alveolata</taxon>
        <taxon>Dinophyceae</taxon>
        <taxon>Suessiales</taxon>
        <taxon>Symbiodiniaceae</taxon>
        <taxon>Durusdinium</taxon>
    </lineage>
</organism>
<protein>
    <submittedName>
        <fullName evidence="2">Uncharacterized protein</fullName>
    </submittedName>
</protein>
<feature type="compositionally biased region" description="Polar residues" evidence="1">
    <location>
        <begin position="188"/>
        <end position="197"/>
    </location>
</feature>
<gene>
    <name evidence="2" type="ORF">CCMP2556_LOCUS46939</name>
</gene>
<evidence type="ECO:0000256" key="1">
    <source>
        <dbReference type="SAM" id="MobiDB-lite"/>
    </source>
</evidence>
<evidence type="ECO:0000313" key="3">
    <source>
        <dbReference type="Proteomes" id="UP001642484"/>
    </source>
</evidence>
<proteinExistence type="predicted"/>
<comment type="caution">
    <text evidence="2">The sequence shown here is derived from an EMBL/GenBank/DDBJ whole genome shotgun (WGS) entry which is preliminary data.</text>
</comment>
<keyword evidence="3" id="KW-1185">Reference proteome</keyword>